<evidence type="ECO:0000313" key="2">
    <source>
        <dbReference type="Proteomes" id="UP000183529"/>
    </source>
</evidence>
<accession>A0A1A5XLF6</accession>
<dbReference type="EMBL" id="FNZM01000023">
    <property type="protein sequence ID" value="SEK13188.1"/>
    <property type="molecule type" value="Genomic_DNA"/>
</dbReference>
<reference evidence="1 2" key="1">
    <citation type="submission" date="2016-10" db="EMBL/GenBank/DDBJ databases">
        <authorList>
            <person name="Varghese N."/>
            <person name="Submissions S."/>
        </authorList>
    </citation>
    <scope>NUCLEOTIDE SEQUENCE [LARGE SCALE GENOMIC DNA]</scope>
    <source>
        <strain evidence="1 2">LMG 22274</strain>
    </source>
</reference>
<dbReference type="OrthoDB" id="9024533at2"/>
<evidence type="ECO:0000313" key="1">
    <source>
        <dbReference type="EMBL" id="SEK13188.1"/>
    </source>
</evidence>
<comment type="caution">
    <text evidence="1">The sequence shown here is derived from an EMBL/GenBank/DDBJ whole genome shotgun (WGS) entry which is preliminary data.</text>
</comment>
<dbReference type="Proteomes" id="UP000183529">
    <property type="component" value="Unassembled WGS sequence"/>
</dbReference>
<gene>
    <name evidence="1" type="ORF">SAMN05216550_123116</name>
</gene>
<name>A0A1A5XLF6_9BURK</name>
<sequence length="60" mass="6467">MFKKHLSAVCSTTIAVRAAAPRRGAEHVYTFNGSCLRDVLVDGHWITVTVSEPVAQRAAA</sequence>
<dbReference type="AlphaFoldDB" id="A0A1A5XLF6"/>
<proteinExistence type="predicted"/>
<dbReference type="RefSeq" id="WP_065058006.1">
    <property type="nucleotide sequence ID" value="NZ_CADFGN010000015.1"/>
</dbReference>
<organism evidence="1 2">
    <name type="scientific">Paraburkholderia tropica</name>
    <dbReference type="NCBI Taxonomy" id="92647"/>
    <lineage>
        <taxon>Bacteria</taxon>
        <taxon>Pseudomonadati</taxon>
        <taxon>Pseudomonadota</taxon>
        <taxon>Betaproteobacteria</taxon>
        <taxon>Burkholderiales</taxon>
        <taxon>Burkholderiaceae</taxon>
        <taxon>Paraburkholderia</taxon>
    </lineage>
</organism>
<protein>
    <submittedName>
        <fullName evidence="1">Uncharacterized protein</fullName>
    </submittedName>
</protein>